<dbReference type="STRING" id="645134.A0A0L0HQD7"/>
<feature type="domain" description="RWD" evidence="2">
    <location>
        <begin position="34"/>
        <end position="142"/>
    </location>
</feature>
<dbReference type="PANTHER" id="PTHR12292">
    <property type="entry name" value="RWD DOMAIN-CONTAINING PROTEIN"/>
    <property type="match status" value="1"/>
</dbReference>
<dbReference type="Proteomes" id="UP000053201">
    <property type="component" value="Unassembled WGS sequence"/>
</dbReference>
<proteinExistence type="predicted"/>
<dbReference type="GO" id="GO:0009893">
    <property type="term" value="P:positive regulation of metabolic process"/>
    <property type="evidence" value="ECO:0007669"/>
    <property type="project" value="UniProtKB-ARBA"/>
</dbReference>
<name>A0A0L0HQD7_SPIPD</name>
<dbReference type="eggNOG" id="KOG4018">
    <property type="taxonomic scope" value="Eukaryota"/>
</dbReference>
<dbReference type="PROSITE" id="PS50908">
    <property type="entry name" value="RWD"/>
    <property type="match status" value="1"/>
</dbReference>
<accession>A0A0L0HQD7</accession>
<feature type="region of interest" description="Disordered" evidence="1">
    <location>
        <begin position="265"/>
        <end position="287"/>
    </location>
</feature>
<evidence type="ECO:0000259" key="2">
    <source>
        <dbReference type="PROSITE" id="PS50908"/>
    </source>
</evidence>
<dbReference type="InParanoid" id="A0A0L0HQD7"/>
<dbReference type="SUPFAM" id="SSF54495">
    <property type="entry name" value="UBC-like"/>
    <property type="match status" value="1"/>
</dbReference>
<dbReference type="AlphaFoldDB" id="A0A0L0HQD7"/>
<dbReference type="GeneID" id="27685711"/>
<dbReference type="GO" id="GO:0051246">
    <property type="term" value="P:regulation of protein metabolic process"/>
    <property type="evidence" value="ECO:0007669"/>
    <property type="project" value="UniProtKB-ARBA"/>
</dbReference>
<evidence type="ECO:0000313" key="3">
    <source>
        <dbReference type="EMBL" id="KND03024.1"/>
    </source>
</evidence>
<dbReference type="Pfam" id="PF05773">
    <property type="entry name" value="RWD"/>
    <property type="match status" value="1"/>
</dbReference>
<dbReference type="GO" id="GO:0010468">
    <property type="term" value="P:regulation of gene expression"/>
    <property type="evidence" value="ECO:0007669"/>
    <property type="project" value="UniProtKB-ARBA"/>
</dbReference>
<sequence length="287" mass="31753">MAGLPPRVEVPPAYQISTQGRSSAMTDHAEEQANELEALRSIFPDEFEELDVGPPAAFRIHIKPEDTPEDVAHLDPSLYLTITYTETYPDTLPELSLTDVTGLTEEDTHTLLETINECATEYVGMAMVFTLATSAKETFERLLQERSERMATEEAARIAAEEEAERQRHAGTRVTPATFDIWKAKFLEEIAGILKQPKGEELLTPAQRAAAAVGGLLESLKGGKGTKLTGRQLFEKDQSLAKSDMAFIEEGDVTVDVELFEGMEDLDLDDEDEEENSVLANFRDADD</sequence>
<evidence type="ECO:0000256" key="1">
    <source>
        <dbReference type="SAM" id="MobiDB-lite"/>
    </source>
</evidence>
<organism evidence="3 4">
    <name type="scientific">Spizellomyces punctatus (strain DAOM BR117)</name>
    <dbReference type="NCBI Taxonomy" id="645134"/>
    <lineage>
        <taxon>Eukaryota</taxon>
        <taxon>Fungi</taxon>
        <taxon>Fungi incertae sedis</taxon>
        <taxon>Chytridiomycota</taxon>
        <taxon>Chytridiomycota incertae sedis</taxon>
        <taxon>Chytridiomycetes</taxon>
        <taxon>Spizellomycetales</taxon>
        <taxon>Spizellomycetaceae</taxon>
        <taxon>Spizellomyces</taxon>
    </lineage>
</organism>
<dbReference type="FunCoup" id="A0A0L0HQD7">
    <property type="interactions" value="217"/>
</dbReference>
<evidence type="ECO:0000313" key="4">
    <source>
        <dbReference type="Proteomes" id="UP000053201"/>
    </source>
</evidence>
<dbReference type="Gene3D" id="3.10.110.10">
    <property type="entry name" value="Ubiquitin Conjugating Enzyme"/>
    <property type="match status" value="1"/>
</dbReference>
<dbReference type="CDD" id="cd23823">
    <property type="entry name" value="RWD_GCN2"/>
    <property type="match status" value="1"/>
</dbReference>
<dbReference type="EMBL" id="KQ257452">
    <property type="protein sequence ID" value="KND03024.1"/>
    <property type="molecule type" value="Genomic_DNA"/>
</dbReference>
<protein>
    <recommendedName>
        <fullName evidence="2">RWD domain-containing protein</fullName>
    </recommendedName>
</protein>
<dbReference type="FunFam" id="3.10.110.10:FF:000050">
    <property type="entry name" value="eIF-2-alpha kinase GCN2"/>
    <property type="match status" value="1"/>
</dbReference>
<gene>
    <name evidence="3" type="ORF">SPPG_02094</name>
</gene>
<dbReference type="VEuPathDB" id="FungiDB:SPPG_02094"/>
<feature type="compositionally biased region" description="Acidic residues" evidence="1">
    <location>
        <begin position="265"/>
        <end position="276"/>
    </location>
</feature>
<dbReference type="OMA" id="QWDEHKK"/>
<dbReference type="InterPro" id="IPR016135">
    <property type="entry name" value="UBQ-conjugating_enzyme/RWD"/>
</dbReference>
<reference evidence="3 4" key="1">
    <citation type="submission" date="2009-08" db="EMBL/GenBank/DDBJ databases">
        <title>The Genome Sequence of Spizellomyces punctatus strain DAOM BR117.</title>
        <authorList>
            <consortium name="The Broad Institute Genome Sequencing Platform"/>
            <person name="Russ C."/>
            <person name="Cuomo C."/>
            <person name="Shea T."/>
            <person name="Young S.K."/>
            <person name="Zeng Q."/>
            <person name="Koehrsen M."/>
            <person name="Haas B."/>
            <person name="Borodovsky M."/>
            <person name="Guigo R."/>
            <person name="Alvarado L."/>
            <person name="Berlin A."/>
            <person name="Bochicchio J."/>
            <person name="Borenstein D."/>
            <person name="Chapman S."/>
            <person name="Chen Z."/>
            <person name="Engels R."/>
            <person name="Freedman E."/>
            <person name="Gellesch M."/>
            <person name="Goldberg J."/>
            <person name="Griggs A."/>
            <person name="Gujja S."/>
            <person name="Heiman D."/>
            <person name="Hepburn T."/>
            <person name="Howarth C."/>
            <person name="Jen D."/>
            <person name="Larson L."/>
            <person name="Lewis B."/>
            <person name="Mehta T."/>
            <person name="Park D."/>
            <person name="Pearson M."/>
            <person name="Roberts A."/>
            <person name="Saif S."/>
            <person name="Shenoy N."/>
            <person name="Sisk P."/>
            <person name="Stolte C."/>
            <person name="Sykes S."/>
            <person name="Thomson T."/>
            <person name="Walk T."/>
            <person name="White J."/>
            <person name="Yandava C."/>
            <person name="Burger G."/>
            <person name="Gray M.W."/>
            <person name="Holland P.W.H."/>
            <person name="King N."/>
            <person name="Lang F.B.F."/>
            <person name="Roger A.J."/>
            <person name="Ruiz-Trillo I."/>
            <person name="Lander E."/>
            <person name="Nusbaum C."/>
        </authorList>
    </citation>
    <scope>NUCLEOTIDE SEQUENCE [LARGE SCALE GENOMIC DNA]</scope>
    <source>
        <strain evidence="3 4">DAOM BR117</strain>
    </source>
</reference>
<keyword evidence="4" id="KW-1185">Reference proteome</keyword>
<dbReference type="RefSeq" id="XP_016611063.1">
    <property type="nucleotide sequence ID" value="XM_016750395.1"/>
</dbReference>
<dbReference type="OrthoDB" id="277175at2759"/>
<dbReference type="SMART" id="SM00591">
    <property type="entry name" value="RWD"/>
    <property type="match status" value="1"/>
</dbReference>
<dbReference type="InterPro" id="IPR040213">
    <property type="entry name" value="GIR2-like"/>
</dbReference>
<dbReference type="InterPro" id="IPR006575">
    <property type="entry name" value="RWD_dom"/>
</dbReference>
<dbReference type="GO" id="GO:0033554">
    <property type="term" value="P:cellular response to stress"/>
    <property type="evidence" value="ECO:0007669"/>
    <property type="project" value="UniProtKB-ARBA"/>
</dbReference>